<keyword evidence="2" id="KW-0732">Signal</keyword>
<dbReference type="Proteomes" id="UP001486808">
    <property type="component" value="Unassembled WGS sequence"/>
</dbReference>
<evidence type="ECO:0000259" key="3">
    <source>
        <dbReference type="Pfam" id="PF06742"/>
    </source>
</evidence>
<evidence type="ECO:0000256" key="1">
    <source>
        <dbReference type="SAM" id="MobiDB-lite"/>
    </source>
</evidence>
<dbReference type="InterPro" id="IPR010679">
    <property type="entry name" value="DUF1254"/>
</dbReference>
<dbReference type="Gene3D" id="2.60.120.1600">
    <property type="match status" value="1"/>
</dbReference>
<evidence type="ECO:0000313" key="5">
    <source>
        <dbReference type="EMBL" id="GAA6129974.1"/>
    </source>
</evidence>
<accession>A0ABP9ZKH5</accession>
<dbReference type="PANTHER" id="PTHR36509:SF2">
    <property type="entry name" value="BLL3101 PROTEIN"/>
    <property type="match status" value="1"/>
</dbReference>
<reference evidence="5 6" key="1">
    <citation type="submission" date="2024-04" db="EMBL/GenBank/DDBJ databases">
        <title>Draft genome sequence of Halopseudomonas sabulinigri NBRC 116187.</title>
        <authorList>
            <person name="Miyakawa T."/>
            <person name="Kusuya Y."/>
            <person name="Miura T."/>
        </authorList>
    </citation>
    <scope>NUCLEOTIDE SEQUENCE [LARGE SCALE GENOMIC DNA]</scope>
    <source>
        <strain evidence="5 6">4NH20-0042</strain>
    </source>
</reference>
<dbReference type="Pfam" id="PF06863">
    <property type="entry name" value="DUF1254"/>
    <property type="match status" value="1"/>
</dbReference>
<dbReference type="SUPFAM" id="SSF160935">
    <property type="entry name" value="VPA0735-like"/>
    <property type="match status" value="1"/>
</dbReference>
<keyword evidence="6" id="KW-1185">Reference proteome</keyword>
<dbReference type="PROSITE" id="PS51257">
    <property type="entry name" value="PROKAR_LIPOPROTEIN"/>
    <property type="match status" value="1"/>
</dbReference>
<feature type="domain" description="DUF1254" evidence="4">
    <location>
        <begin position="109"/>
        <end position="170"/>
    </location>
</feature>
<evidence type="ECO:0000259" key="4">
    <source>
        <dbReference type="Pfam" id="PF06863"/>
    </source>
</evidence>
<name>A0ABP9ZKH5_9GAMM</name>
<dbReference type="PANTHER" id="PTHR36509">
    <property type="entry name" value="BLL3101 PROTEIN"/>
    <property type="match status" value="1"/>
</dbReference>
<dbReference type="RefSeq" id="WP_353385893.1">
    <property type="nucleotide sequence ID" value="NZ_BAABWD010000001.1"/>
</dbReference>
<feature type="compositionally biased region" description="Low complexity" evidence="1">
    <location>
        <begin position="35"/>
        <end position="47"/>
    </location>
</feature>
<dbReference type="Pfam" id="PF06742">
    <property type="entry name" value="DUF1214"/>
    <property type="match status" value="1"/>
</dbReference>
<feature type="chain" id="PRO_5047162869" evidence="2">
    <location>
        <begin position="21"/>
        <end position="403"/>
    </location>
</feature>
<evidence type="ECO:0000256" key="2">
    <source>
        <dbReference type="SAM" id="SignalP"/>
    </source>
</evidence>
<gene>
    <name evidence="5" type="ORF">NBRC116187_03340</name>
</gene>
<comment type="caution">
    <text evidence="5">The sequence shown here is derived from an EMBL/GenBank/DDBJ whole genome shotgun (WGS) entry which is preliminary data.</text>
</comment>
<dbReference type="InterPro" id="IPR010621">
    <property type="entry name" value="DUF1214"/>
</dbReference>
<proteinExistence type="predicted"/>
<organism evidence="5 6">
    <name type="scientific">Halopseudomonas sabulinigri</name>
    <dbReference type="NCBI Taxonomy" id="472181"/>
    <lineage>
        <taxon>Bacteria</taxon>
        <taxon>Pseudomonadati</taxon>
        <taxon>Pseudomonadota</taxon>
        <taxon>Gammaproteobacteria</taxon>
        <taxon>Pseudomonadales</taxon>
        <taxon>Pseudomonadaceae</taxon>
        <taxon>Halopseudomonas</taxon>
    </lineage>
</organism>
<feature type="region of interest" description="Disordered" evidence="1">
    <location>
        <begin position="23"/>
        <end position="57"/>
    </location>
</feature>
<sequence>MNVKLKLLTTALLSVLFAAGCEPTEPEVETEPTDTADNTPPAAAPETLPKAEAPEAPNDTATALLTLEEARELETTLPGQSDVPVTKHNFAFASLDVAMQREVNLGATNTFYHHRKPMELDKQPAVLMNRDTLYSFAVIDASHGATISVPEGDGRYFSVHVMQHDHVTDNVYYGADDYVIDPETVTNFLVVNIRTQVNPNDPEDIAKANAQQDQYKITFPNGYEPKPFVVIDWNEEQLKALTQEYVNLGDTRGVSKTMGARGSITQDDINVGAAAATGLLPDQHAWYSFSTYKVSKETCYSAQYSIPGMADPELGFYSMTIYGDDLYLKTEEGSSLSNHEIQSDEGGNSFTLHFGTPDTCGENAKNLLIAPTDNWTLAFRVYMPDQSVQDNQYALPDPKPVSN</sequence>
<dbReference type="EMBL" id="BAABWD010000001">
    <property type="protein sequence ID" value="GAA6129974.1"/>
    <property type="molecule type" value="Genomic_DNA"/>
</dbReference>
<feature type="domain" description="DUF1214" evidence="3">
    <location>
        <begin position="301"/>
        <end position="386"/>
    </location>
</feature>
<evidence type="ECO:0000313" key="6">
    <source>
        <dbReference type="Proteomes" id="UP001486808"/>
    </source>
</evidence>
<feature type="signal peptide" evidence="2">
    <location>
        <begin position="1"/>
        <end position="20"/>
    </location>
</feature>
<protein>
    <submittedName>
        <fullName evidence="5">DUF1254 domain-containing protein</fullName>
    </submittedName>
</protein>
<feature type="compositionally biased region" description="Acidic residues" evidence="1">
    <location>
        <begin position="24"/>
        <end position="34"/>
    </location>
</feature>